<name>A0A4Z2F2X9_9TELE</name>
<accession>A0A4Z2F2X9</accession>
<reference evidence="3 4" key="1">
    <citation type="submission" date="2019-03" db="EMBL/GenBank/DDBJ databases">
        <title>First draft genome of Liparis tanakae, snailfish: a comprehensive survey of snailfish specific genes.</title>
        <authorList>
            <person name="Kim W."/>
            <person name="Song I."/>
            <person name="Jeong J.-H."/>
            <person name="Kim D."/>
            <person name="Kim S."/>
            <person name="Ryu S."/>
            <person name="Song J.Y."/>
            <person name="Lee S.K."/>
        </authorList>
    </citation>
    <scope>NUCLEOTIDE SEQUENCE [LARGE SCALE GENOMIC DNA]</scope>
    <source>
        <tissue evidence="3">Muscle</tissue>
    </source>
</reference>
<dbReference type="Pfam" id="PF20801">
    <property type="entry name" value="MAML1_3_TAD2"/>
    <property type="match status" value="1"/>
</dbReference>
<feature type="compositionally biased region" description="Low complexity" evidence="1">
    <location>
        <begin position="28"/>
        <end position="42"/>
    </location>
</feature>
<evidence type="ECO:0000259" key="2">
    <source>
        <dbReference type="Pfam" id="PF20801"/>
    </source>
</evidence>
<dbReference type="PANTHER" id="PTHR15692">
    <property type="entry name" value="MASTERMIND-LIKE"/>
    <property type="match status" value="1"/>
</dbReference>
<feature type="compositionally biased region" description="Gly residues" evidence="1">
    <location>
        <begin position="160"/>
        <end position="177"/>
    </location>
</feature>
<keyword evidence="4" id="KW-1185">Reference proteome</keyword>
<dbReference type="EMBL" id="SRLO01001756">
    <property type="protein sequence ID" value="TNN35509.1"/>
    <property type="molecule type" value="Genomic_DNA"/>
</dbReference>
<feature type="compositionally biased region" description="Low complexity" evidence="1">
    <location>
        <begin position="419"/>
        <end position="443"/>
    </location>
</feature>
<feature type="compositionally biased region" description="Pro residues" evidence="1">
    <location>
        <begin position="349"/>
        <end position="359"/>
    </location>
</feature>
<dbReference type="PANTHER" id="PTHR15692:SF19">
    <property type="entry name" value="MASTERMIND-LIKE PROTEIN 1"/>
    <property type="match status" value="1"/>
</dbReference>
<feature type="compositionally biased region" description="Low complexity" evidence="1">
    <location>
        <begin position="227"/>
        <end position="239"/>
    </location>
</feature>
<dbReference type="InterPro" id="IPR048455">
    <property type="entry name" value="MAML1_3_TAD2"/>
</dbReference>
<protein>
    <submittedName>
        <fullName evidence="3">Mastermind-like protein 1</fullName>
    </submittedName>
</protein>
<evidence type="ECO:0000313" key="3">
    <source>
        <dbReference type="EMBL" id="TNN35509.1"/>
    </source>
</evidence>
<sequence>MVMSSNRSSLALQETVKRKLESAASPLGRDPPNGFGDGFPPNKKACPDGGSANGGSPPDSKLGVGDSLSSNGALGGGGAAGREPGLDFRRKEMKQEPDDILPIMPPAGSNSLFPDLNLNEQEWTELMEELNCSVAYEDIQDILNDGFEEDRKDSLALTPGGAGPGGGAGGGGAGGQLSQGLLPPDLVSVKTEFSPSSVAFEQDSRTASPHVRSSSSSGPPPPPRPTSSPVASSSSASSPALPPSAPPPRQQLQPPPGHLHPPGPPAPKDLSPAQQLQQLAAQQQRAQHLHGQMQHKPPPPPGAKFHGQGPHGHQPPWPQMATASPSPLGGAGPSLYPQDFPAQKQLLMPGPPSKGPPKAGPGGYLPGGHPNMMGHPAPGPPLGRPPAPGAAAAAAMLNYNNTKPLSHFEAGPGQPRPPNGQNQNKAALLALLRQQQQSKQKSSMSFRQHLPHAQVRPRASAAHL</sequence>
<feature type="region of interest" description="Disordered" evidence="1">
    <location>
        <begin position="145"/>
        <end position="464"/>
    </location>
</feature>
<feature type="compositionally biased region" description="Low complexity" evidence="1">
    <location>
        <begin position="273"/>
        <end position="294"/>
    </location>
</feature>
<feature type="compositionally biased region" description="Basic and acidic residues" evidence="1">
    <location>
        <begin position="84"/>
        <end position="97"/>
    </location>
</feature>
<dbReference type="InterPro" id="IPR046369">
    <property type="entry name" value="MAML1-3"/>
</dbReference>
<feature type="compositionally biased region" description="Low complexity" evidence="1">
    <location>
        <begin position="205"/>
        <end position="217"/>
    </location>
</feature>
<feature type="domain" description="Mastermind-like 1/3 transactivation" evidence="2">
    <location>
        <begin position="259"/>
        <end position="437"/>
    </location>
</feature>
<feature type="region of interest" description="Disordered" evidence="1">
    <location>
        <begin position="1"/>
        <end position="115"/>
    </location>
</feature>
<dbReference type="GO" id="GO:0003713">
    <property type="term" value="F:transcription coactivator activity"/>
    <property type="evidence" value="ECO:0007669"/>
    <property type="project" value="InterPro"/>
</dbReference>
<organism evidence="3 4">
    <name type="scientific">Liparis tanakae</name>
    <name type="common">Tanaka's snailfish</name>
    <dbReference type="NCBI Taxonomy" id="230148"/>
    <lineage>
        <taxon>Eukaryota</taxon>
        <taxon>Metazoa</taxon>
        <taxon>Chordata</taxon>
        <taxon>Craniata</taxon>
        <taxon>Vertebrata</taxon>
        <taxon>Euteleostomi</taxon>
        <taxon>Actinopterygii</taxon>
        <taxon>Neopterygii</taxon>
        <taxon>Teleostei</taxon>
        <taxon>Neoteleostei</taxon>
        <taxon>Acanthomorphata</taxon>
        <taxon>Eupercaria</taxon>
        <taxon>Perciformes</taxon>
        <taxon>Cottioidei</taxon>
        <taxon>Cottales</taxon>
        <taxon>Liparidae</taxon>
        <taxon>Liparis</taxon>
    </lineage>
</organism>
<evidence type="ECO:0000256" key="1">
    <source>
        <dbReference type="SAM" id="MobiDB-lite"/>
    </source>
</evidence>
<dbReference type="GO" id="GO:0007221">
    <property type="term" value="P:positive regulation of transcription of Notch receptor target"/>
    <property type="evidence" value="ECO:0007669"/>
    <property type="project" value="InterPro"/>
</dbReference>
<dbReference type="GO" id="GO:0005654">
    <property type="term" value="C:nucleoplasm"/>
    <property type="evidence" value="ECO:0007669"/>
    <property type="project" value="TreeGrafter"/>
</dbReference>
<dbReference type="Proteomes" id="UP000314294">
    <property type="component" value="Unassembled WGS sequence"/>
</dbReference>
<feature type="compositionally biased region" description="Polar residues" evidence="1">
    <location>
        <begin position="1"/>
        <end position="12"/>
    </location>
</feature>
<dbReference type="OrthoDB" id="5982619at2759"/>
<comment type="caution">
    <text evidence="3">The sequence shown here is derived from an EMBL/GenBank/DDBJ whole genome shotgun (WGS) entry which is preliminary data.</text>
</comment>
<proteinExistence type="predicted"/>
<dbReference type="AlphaFoldDB" id="A0A4Z2F2X9"/>
<gene>
    <name evidence="3" type="primary">Maml1_1</name>
    <name evidence="3" type="ORF">EYF80_054325</name>
</gene>
<evidence type="ECO:0000313" key="4">
    <source>
        <dbReference type="Proteomes" id="UP000314294"/>
    </source>
</evidence>
<feature type="compositionally biased region" description="Pro residues" evidence="1">
    <location>
        <begin position="240"/>
        <end position="267"/>
    </location>
</feature>
<feature type="compositionally biased region" description="Pro residues" evidence="1">
    <location>
        <begin position="377"/>
        <end position="388"/>
    </location>
</feature>